<dbReference type="GO" id="GO:0016788">
    <property type="term" value="F:hydrolase activity, acting on ester bonds"/>
    <property type="evidence" value="ECO:0007669"/>
    <property type="project" value="TreeGrafter"/>
</dbReference>
<feature type="chain" id="PRO_5018617768" evidence="4">
    <location>
        <begin position="26"/>
        <end position="310"/>
    </location>
</feature>
<dbReference type="Gene3D" id="3.40.50.1820">
    <property type="entry name" value="alpha/beta hydrolase"/>
    <property type="match status" value="1"/>
</dbReference>
<evidence type="ECO:0000256" key="4">
    <source>
        <dbReference type="SAM" id="SignalP"/>
    </source>
</evidence>
<reference evidence="5 6" key="1">
    <citation type="submission" date="2018-12" db="EMBL/GenBank/DDBJ databases">
        <authorList>
            <consortium name="Pathogen Informatics"/>
        </authorList>
    </citation>
    <scope>NUCLEOTIDE SEQUENCE [LARGE SCALE GENOMIC DNA]</scope>
    <source>
        <strain evidence="5 6">NCTC11214</strain>
    </source>
</reference>
<gene>
    <name evidence="5" type="primary">besA</name>
    <name evidence="5" type="ORF">NCTC11214_02950</name>
</gene>
<dbReference type="EMBL" id="LR134117">
    <property type="protein sequence ID" value="VDZ59029.1"/>
    <property type="molecule type" value="Genomic_DNA"/>
</dbReference>
<comment type="similarity">
    <text evidence="1">Belongs to the esterase D family.</text>
</comment>
<keyword evidence="4" id="KW-0732">Signal</keyword>
<feature type="signal peptide" evidence="4">
    <location>
        <begin position="1"/>
        <end position="25"/>
    </location>
</feature>
<accession>A0A3S4FQ02</accession>
<dbReference type="InterPro" id="IPR000801">
    <property type="entry name" value="Esterase-like"/>
</dbReference>
<dbReference type="EC" id="3.1.-.-" evidence="5"/>
<proteinExistence type="inferred from homology"/>
<dbReference type="Proteomes" id="UP000281391">
    <property type="component" value="Chromosome"/>
</dbReference>
<evidence type="ECO:0000256" key="3">
    <source>
        <dbReference type="SAM" id="MobiDB-lite"/>
    </source>
</evidence>
<protein>
    <submittedName>
        <fullName evidence="5">Ferri-bacillibactin esterase BesA</fullName>
        <ecNumber evidence="5">3.1.-.-</ecNumber>
    </submittedName>
</protein>
<evidence type="ECO:0000313" key="5">
    <source>
        <dbReference type="EMBL" id="VDZ59029.1"/>
    </source>
</evidence>
<evidence type="ECO:0000256" key="2">
    <source>
        <dbReference type="ARBA" id="ARBA00022801"/>
    </source>
</evidence>
<sequence length="310" mass="34205">MPLFCCRFKWVVTSLLLGTLLPAMAMAKPDLQRKIGVTVADTGARDYRFSDLRLDSADGKRHYRIRIAKPNQAPPAQGYPVVYFLDGNAVLMELNTKLLSRLAAGAHPPLLVMLGYDNDLRIDAPSRAYDYTPQPPQEAQQKPVPMPHWPNGGADEFLQLIEQKIKPAVAAQVAVDPQRQTLWGHSYGGVFVLHTLFNQPQAFQRYIAVEPSLWWGNGFILKEAQAFMQQRPALRAQLALWEGTRRQQQRASGDAPPGAGNASPSEGTQQLAQRLSTLNGLRVNYHAWPQQGHGGMLAAAVAPALLEASE</sequence>
<feature type="compositionally biased region" description="Polar residues" evidence="3">
    <location>
        <begin position="262"/>
        <end position="271"/>
    </location>
</feature>
<evidence type="ECO:0000313" key="6">
    <source>
        <dbReference type="Proteomes" id="UP000281391"/>
    </source>
</evidence>
<dbReference type="RefSeq" id="WP_039991829.1">
    <property type="nucleotide sequence ID" value="NZ_JAQMZQ010000008.1"/>
</dbReference>
<dbReference type="AlphaFoldDB" id="A0A3S4FQ02"/>
<dbReference type="PANTHER" id="PTHR40841">
    <property type="entry name" value="SIDEROPHORE TRIACETYLFUSARININE C ESTERASE"/>
    <property type="match status" value="1"/>
</dbReference>
<dbReference type="KEGG" id="sof:NCTC11214_02950"/>
<dbReference type="PANTHER" id="PTHR40841:SF2">
    <property type="entry name" value="SIDEROPHORE-DEGRADING ESTERASE (EUROFUNG)"/>
    <property type="match status" value="1"/>
</dbReference>
<organism evidence="5 6">
    <name type="scientific">Serratia odorifera</name>
    <dbReference type="NCBI Taxonomy" id="618"/>
    <lineage>
        <taxon>Bacteria</taxon>
        <taxon>Pseudomonadati</taxon>
        <taxon>Pseudomonadota</taxon>
        <taxon>Gammaproteobacteria</taxon>
        <taxon>Enterobacterales</taxon>
        <taxon>Yersiniaceae</taxon>
        <taxon>Serratia</taxon>
    </lineage>
</organism>
<keyword evidence="2 5" id="KW-0378">Hydrolase</keyword>
<dbReference type="SUPFAM" id="SSF53474">
    <property type="entry name" value="alpha/beta-Hydrolases"/>
    <property type="match status" value="1"/>
</dbReference>
<feature type="region of interest" description="Disordered" evidence="3">
    <location>
        <begin position="245"/>
        <end position="271"/>
    </location>
</feature>
<evidence type="ECO:0000256" key="1">
    <source>
        <dbReference type="ARBA" id="ARBA00005622"/>
    </source>
</evidence>
<dbReference type="Pfam" id="PF00756">
    <property type="entry name" value="Esterase"/>
    <property type="match status" value="1"/>
</dbReference>
<name>A0A3S4FQ02_SEROD</name>
<dbReference type="InterPro" id="IPR052558">
    <property type="entry name" value="Siderophore_Hydrolase_D"/>
</dbReference>
<dbReference type="InterPro" id="IPR029058">
    <property type="entry name" value="AB_hydrolase_fold"/>
</dbReference>